<dbReference type="PANTHER" id="PTHR23117">
    <property type="entry name" value="GUANYLATE KINASE-RELATED"/>
    <property type="match status" value="1"/>
</dbReference>
<comment type="function">
    <text evidence="1 13">Essential for recycling GMP and indirectly, cGMP.</text>
</comment>
<evidence type="ECO:0000256" key="1">
    <source>
        <dbReference type="ARBA" id="ARBA00003531"/>
    </source>
</evidence>
<evidence type="ECO:0000256" key="4">
    <source>
        <dbReference type="ARBA" id="ARBA00012961"/>
    </source>
</evidence>
<dbReference type="GO" id="GO:0004385">
    <property type="term" value="F:GMP kinase activity"/>
    <property type="evidence" value="ECO:0007669"/>
    <property type="project" value="UniProtKB-UniRule"/>
</dbReference>
<evidence type="ECO:0000256" key="8">
    <source>
        <dbReference type="ARBA" id="ARBA00022741"/>
    </source>
</evidence>
<dbReference type="RefSeq" id="WP_193736935.1">
    <property type="nucleotide sequence ID" value="NZ_CP063304.1"/>
</dbReference>
<proteinExistence type="inferred from homology"/>
<name>A0A7M2RKN2_9FIRM</name>
<dbReference type="EC" id="2.7.4.8" evidence="4 13"/>
<reference evidence="15 16" key="1">
    <citation type="submission" date="2020-10" db="EMBL/GenBank/DDBJ databases">
        <title>Blautia liquoris sp.nov., isolated from the mud in a fermentation cellar used for the production of Chinese strong-flavoured liquor.</title>
        <authorList>
            <person name="Lu L."/>
        </authorList>
    </citation>
    <scope>NUCLEOTIDE SEQUENCE [LARGE SCALE GENOMIC DNA]</scope>
    <source>
        <strain evidence="15 16">LZLJ-3</strain>
    </source>
</reference>
<gene>
    <name evidence="13 15" type="primary">gmk</name>
    <name evidence="15" type="ORF">INP51_06720</name>
</gene>
<dbReference type="FunFam" id="3.30.63.10:FF:000005">
    <property type="entry name" value="Guanylate kinase"/>
    <property type="match status" value="1"/>
</dbReference>
<dbReference type="PANTHER" id="PTHR23117:SF13">
    <property type="entry name" value="GUANYLATE KINASE"/>
    <property type="match status" value="1"/>
</dbReference>
<evidence type="ECO:0000256" key="10">
    <source>
        <dbReference type="ARBA" id="ARBA00022840"/>
    </source>
</evidence>
<keyword evidence="8 13" id="KW-0547">Nucleotide-binding</keyword>
<evidence type="ECO:0000256" key="5">
    <source>
        <dbReference type="ARBA" id="ARBA00016296"/>
    </source>
</evidence>
<dbReference type="GO" id="GO:0005524">
    <property type="term" value="F:ATP binding"/>
    <property type="evidence" value="ECO:0007669"/>
    <property type="project" value="UniProtKB-UniRule"/>
</dbReference>
<evidence type="ECO:0000256" key="11">
    <source>
        <dbReference type="ARBA" id="ARBA00030128"/>
    </source>
</evidence>
<feature type="binding site" evidence="13">
    <location>
        <begin position="12"/>
        <end position="19"/>
    </location>
    <ligand>
        <name>ATP</name>
        <dbReference type="ChEBI" id="CHEBI:30616"/>
    </ligand>
</feature>
<evidence type="ECO:0000256" key="6">
    <source>
        <dbReference type="ARBA" id="ARBA00022490"/>
    </source>
</evidence>
<dbReference type="Pfam" id="PF00625">
    <property type="entry name" value="Guanylate_kin"/>
    <property type="match status" value="1"/>
</dbReference>
<dbReference type="GO" id="GO:0005829">
    <property type="term" value="C:cytosol"/>
    <property type="evidence" value="ECO:0007669"/>
    <property type="project" value="TreeGrafter"/>
</dbReference>
<dbReference type="PROSITE" id="PS00856">
    <property type="entry name" value="GUANYLATE_KINASE_1"/>
    <property type="match status" value="1"/>
</dbReference>
<sequence>MSKKGILVVISGFSGAGKGTVMKGLMERYPDYALSISATTRSPRKGEQEGIHYFFKTEPEFEQMIENREFIEYARYVDHFYGTPKRYVEEQLETGKDVILEIELQGALEVKRKHPETLLLFVTPPDAKELVKRLKGRGTESDEQIRHRLARAVEESKCMEQYDYIVVNDDIDTCVTHIHEMIQVQHDASIHQKEFISGIREELKEEF</sequence>
<dbReference type="KEGG" id="bliq:INP51_06720"/>
<keyword evidence="10 13" id="KW-0067">ATP-binding</keyword>
<evidence type="ECO:0000256" key="12">
    <source>
        <dbReference type="ARBA" id="ARBA00048594"/>
    </source>
</evidence>
<keyword evidence="16" id="KW-1185">Reference proteome</keyword>
<dbReference type="Gene3D" id="3.30.63.10">
    <property type="entry name" value="Guanylate Kinase phosphate binding domain"/>
    <property type="match status" value="1"/>
</dbReference>
<comment type="catalytic activity">
    <reaction evidence="12 13">
        <text>GMP + ATP = GDP + ADP</text>
        <dbReference type="Rhea" id="RHEA:20780"/>
        <dbReference type="ChEBI" id="CHEBI:30616"/>
        <dbReference type="ChEBI" id="CHEBI:58115"/>
        <dbReference type="ChEBI" id="CHEBI:58189"/>
        <dbReference type="ChEBI" id="CHEBI:456216"/>
        <dbReference type="EC" id="2.7.4.8"/>
    </reaction>
</comment>
<dbReference type="AlphaFoldDB" id="A0A7M2RKN2"/>
<dbReference type="CDD" id="cd00071">
    <property type="entry name" value="GMPK"/>
    <property type="match status" value="1"/>
</dbReference>
<keyword evidence="7 13" id="KW-0808">Transferase</keyword>
<accession>A0A7M2RKN2</accession>
<evidence type="ECO:0000256" key="3">
    <source>
        <dbReference type="ARBA" id="ARBA00005790"/>
    </source>
</evidence>
<dbReference type="InterPro" id="IPR027417">
    <property type="entry name" value="P-loop_NTPase"/>
</dbReference>
<dbReference type="EMBL" id="CP063304">
    <property type="protein sequence ID" value="QOV20621.1"/>
    <property type="molecule type" value="Genomic_DNA"/>
</dbReference>
<dbReference type="NCBIfam" id="TIGR03263">
    <property type="entry name" value="guanyl_kin"/>
    <property type="match status" value="1"/>
</dbReference>
<dbReference type="HAMAP" id="MF_00328">
    <property type="entry name" value="Guanylate_kinase"/>
    <property type="match status" value="1"/>
</dbReference>
<keyword evidence="6 13" id="KW-0963">Cytoplasm</keyword>
<dbReference type="SMART" id="SM00072">
    <property type="entry name" value="GuKc"/>
    <property type="match status" value="1"/>
</dbReference>
<evidence type="ECO:0000313" key="16">
    <source>
        <dbReference type="Proteomes" id="UP000593601"/>
    </source>
</evidence>
<dbReference type="Gene3D" id="3.40.50.300">
    <property type="entry name" value="P-loop containing nucleotide triphosphate hydrolases"/>
    <property type="match status" value="1"/>
</dbReference>
<evidence type="ECO:0000256" key="7">
    <source>
        <dbReference type="ARBA" id="ARBA00022679"/>
    </source>
</evidence>
<keyword evidence="9 13" id="KW-0418">Kinase</keyword>
<dbReference type="SUPFAM" id="SSF52540">
    <property type="entry name" value="P-loop containing nucleoside triphosphate hydrolases"/>
    <property type="match status" value="1"/>
</dbReference>
<evidence type="ECO:0000256" key="2">
    <source>
        <dbReference type="ARBA" id="ARBA00004496"/>
    </source>
</evidence>
<protein>
    <recommendedName>
        <fullName evidence="5 13">Guanylate kinase</fullName>
        <ecNumber evidence="4 13">2.7.4.8</ecNumber>
    </recommendedName>
    <alternativeName>
        <fullName evidence="11 13">GMP kinase</fullName>
    </alternativeName>
</protein>
<evidence type="ECO:0000313" key="15">
    <source>
        <dbReference type="EMBL" id="QOV20621.1"/>
    </source>
</evidence>
<comment type="subcellular location">
    <subcellularLocation>
        <location evidence="2 13">Cytoplasm</location>
    </subcellularLocation>
</comment>
<feature type="domain" description="Guanylate kinase-like" evidence="14">
    <location>
        <begin position="5"/>
        <end position="183"/>
    </location>
</feature>
<dbReference type="InterPro" id="IPR017665">
    <property type="entry name" value="Guanylate_kinase"/>
</dbReference>
<organism evidence="15 16">
    <name type="scientific">Blautia liquoris</name>
    <dbReference type="NCBI Taxonomy" id="2779518"/>
    <lineage>
        <taxon>Bacteria</taxon>
        <taxon>Bacillati</taxon>
        <taxon>Bacillota</taxon>
        <taxon>Clostridia</taxon>
        <taxon>Lachnospirales</taxon>
        <taxon>Lachnospiraceae</taxon>
        <taxon>Blautia</taxon>
    </lineage>
</organism>
<evidence type="ECO:0000259" key="14">
    <source>
        <dbReference type="PROSITE" id="PS50052"/>
    </source>
</evidence>
<dbReference type="InterPro" id="IPR008145">
    <property type="entry name" value="GK/Ca_channel_bsu"/>
</dbReference>
<dbReference type="InterPro" id="IPR008144">
    <property type="entry name" value="Guanylate_kin-like_dom"/>
</dbReference>
<comment type="similarity">
    <text evidence="3 13">Belongs to the guanylate kinase family.</text>
</comment>
<evidence type="ECO:0000256" key="9">
    <source>
        <dbReference type="ARBA" id="ARBA00022777"/>
    </source>
</evidence>
<dbReference type="Proteomes" id="UP000593601">
    <property type="component" value="Chromosome"/>
</dbReference>
<dbReference type="InterPro" id="IPR020590">
    <property type="entry name" value="Guanylate_kinase_CS"/>
</dbReference>
<dbReference type="PROSITE" id="PS50052">
    <property type="entry name" value="GUANYLATE_KINASE_2"/>
    <property type="match status" value="1"/>
</dbReference>
<evidence type="ECO:0000256" key="13">
    <source>
        <dbReference type="HAMAP-Rule" id="MF_00328"/>
    </source>
</evidence>